<proteinExistence type="predicted"/>
<feature type="transmembrane region" description="Helical" evidence="2">
    <location>
        <begin position="21"/>
        <end position="47"/>
    </location>
</feature>
<keyword evidence="2" id="KW-0812">Transmembrane</keyword>
<sequence length="133" mass="14146">MEPRRRREANKSTRKGTVETSAHYCVGGAFCFMRAGVGALTLVPLSWGRPRASLAVLQVGLKEFVVWGEVREAQSEAQGWGRDVDGETESKDAAGARCGSRGDDATSHLREYQGGRGVLGGLASGQKAAVSNH</sequence>
<keyword evidence="2" id="KW-1133">Transmembrane helix</keyword>
<organism evidence="3 4">
    <name type="scientific">Knipowitschia caucasica</name>
    <name type="common">Caucasian dwarf goby</name>
    <name type="synonym">Pomatoschistus caucasicus</name>
    <dbReference type="NCBI Taxonomy" id="637954"/>
    <lineage>
        <taxon>Eukaryota</taxon>
        <taxon>Metazoa</taxon>
        <taxon>Chordata</taxon>
        <taxon>Craniata</taxon>
        <taxon>Vertebrata</taxon>
        <taxon>Euteleostomi</taxon>
        <taxon>Actinopterygii</taxon>
        <taxon>Neopterygii</taxon>
        <taxon>Teleostei</taxon>
        <taxon>Neoteleostei</taxon>
        <taxon>Acanthomorphata</taxon>
        <taxon>Gobiaria</taxon>
        <taxon>Gobiiformes</taxon>
        <taxon>Gobioidei</taxon>
        <taxon>Gobiidae</taxon>
        <taxon>Gobiinae</taxon>
        <taxon>Knipowitschia</taxon>
    </lineage>
</organism>
<keyword evidence="4" id="KW-1185">Reference proteome</keyword>
<keyword evidence="2" id="KW-0472">Membrane</keyword>
<dbReference type="AlphaFoldDB" id="A0AAV2K721"/>
<name>A0AAV2K721_KNICA</name>
<dbReference type="Proteomes" id="UP001497482">
    <property type="component" value="Chromosome 16"/>
</dbReference>
<accession>A0AAV2K721</accession>
<reference evidence="3 4" key="1">
    <citation type="submission" date="2024-04" db="EMBL/GenBank/DDBJ databases">
        <authorList>
            <person name="Waldvogel A.-M."/>
            <person name="Schoenle A."/>
        </authorList>
    </citation>
    <scope>NUCLEOTIDE SEQUENCE [LARGE SCALE GENOMIC DNA]</scope>
</reference>
<evidence type="ECO:0000256" key="2">
    <source>
        <dbReference type="SAM" id="Phobius"/>
    </source>
</evidence>
<dbReference type="EMBL" id="OZ035838">
    <property type="protein sequence ID" value="CAL1584258.1"/>
    <property type="molecule type" value="Genomic_DNA"/>
</dbReference>
<evidence type="ECO:0000313" key="4">
    <source>
        <dbReference type="Proteomes" id="UP001497482"/>
    </source>
</evidence>
<feature type="compositionally biased region" description="Basic and acidic residues" evidence="1">
    <location>
        <begin position="82"/>
        <end position="110"/>
    </location>
</feature>
<evidence type="ECO:0000313" key="3">
    <source>
        <dbReference type="EMBL" id="CAL1584258.1"/>
    </source>
</evidence>
<gene>
    <name evidence="3" type="ORF">KC01_LOCUS14625</name>
</gene>
<evidence type="ECO:0000256" key="1">
    <source>
        <dbReference type="SAM" id="MobiDB-lite"/>
    </source>
</evidence>
<feature type="region of interest" description="Disordered" evidence="1">
    <location>
        <begin position="76"/>
        <end position="110"/>
    </location>
</feature>
<protein>
    <submittedName>
        <fullName evidence="3">Uncharacterized protein</fullName>
    </submittedName>
</protein>